<evidence type="ECO:0000313" key="2">
    <source>
        <dbReference type="Proteomes" id="UP000194903"/>
    </source>
</evidence>
<organism evidence="1 2">
    <name type="scientific">Butyricicoccus porcorum</name>
    <dbReference type="NCBI Taxonomy" id="1945634"/>
    <lineage>
        <taxon>Bacteria</taxon>
        <taxon>Bacillati</taxon>
        <taxon>Bacillota</taxon>
        <taxon>Clostridia</taxon>
        <taxon>Eubacteriales</taxon>
        <taxon>Butyricicoccaceae</taxon>
        <taxon>Butyricicoccus</taxon>
    </lineage>
</organism>
<protein>
    <submittedName>
        <fullName evidence="1">Uncharacterized protein</fullName>
    </submittedName>
</protein>
<comment type="caution">
    <text evidence="1">The sequence shown here is derived from an EMBL/GenBank/DDBJ whole genome shotgun (WGS) entry which is preliminary data.</text>
</comment>
<gene>
    <name evidence="1" type="ORF">CBW42_04115</name>
</gene>
<proteinExistence type="predicted"/>
<dbReference type="RefSeq" id="WP_087018051.1">
    <property type="nucleotide sequence ID" value="NZ_NHOC01000003.1"/>
</dbReference>
<name>A0A252F630_9FIRM</name>
<evidence type="ECO:0000313" key="1">
    <source>
        <dbReference type="EMBL" id="OUM21223.1"/>
    </source>
</evidence>
<accession>A0A252F630</accession>
<keyword evidence="2" id="KW-1185">Reference proteome</keyword>
<dbReference type="EMBL" id="NHOC01000003">
    <property type="protein sequence ID" value="OUM21223.1"/>
    <property type="molecule type" value="Genomic_DNA"/>
</dbReference>
<dbReference type="AlphaFoldDB" id="A0A252F630"/>
<sequence length="82" mass="9838">MLEWVIEINPDFMNDEDETEIDMQLAEYTHDIADHILEELDQPEPDIEQIRKYNDTLKKILEEELNNQEYANILGRWSIMVS</sequence>
<reference evidence="1 2" key="1">
    <citation type="submission" date="2017-05" db="EMBL/GenBank/DDBJ databases">
        <title>Butyricicoccus porcorum sp. nov. a butyrate-producing bacterium from the swine intestinal tract.</title>
        <authorList>
            <person name="Trachsel J."/>
            <person name="Humphrey S."/>
            <person name="Allen H.K."/>
        </authorList>
    </citation>
    <scope>NUCLEOTIDE SEQUENCE [LARGE SCALE GENOMIC DNA]</scope>
    <source>
        <strain evidence="1">BB10</strain>
    </source>
</reference>
<dbReference type="Proteomes" id="UP000194903">
    <property type="component" value="Unassembled WGS sequence"/>
</dbReference>